<dbReference type="EMBL" id="CP014038">
    <property type="protein sequence ID" value="AMF96727.1"/>
    <property type="molecule type" value="Genomic_DNA"/>
</dbReference>
<reference evidence="1" key="1">
    <citation type="submission" date="2018-01" db="EMBL/GenBank/DDBJ databases">
        <title>FDA dAtabase for Regulatory Grade micrObial Sequences (FDA-ARGOS): Supporting development and validation of Infectious Disease Dx tests.</title>
        <authorList>
            <person name="Hoffmann M."/>
            <person name="Allard M."/>
            <person name="Evans P."/>
            <person name="Brown E."/>
            <person name="Tallon L."/>
            <person name="Sadzewicz L."/>
            <person name="Sengamalay N."/>
            <person name="Ott S."/>
            <person name="Godinez A."/>
            <person name="Nagaraj S."/>
            <person name="Vyas G."/>
            <person name="Aluvathingal J."/>
            <person name="Nadendla S."/>
            <person name="Geyer C."/>
            <person name="Sichtig H."/>
        </authorList>
    </citation>
    <scope>NUCLEOTIDE SEQUENCE</scope>
    <source>
        <strain evidence="1">FDAARGOS_107</strain>
    </source>
</reference>
<accession>A0ABM5XTW6</accession>
<evidence type="ECO:0000313" key="2">
    <source>
        <dbReference type="Proteomes" id="UP000067422"/>
    </source>
</evidence>
<protein>
    <submittedName>
        <fullName evidence="1">Uncharacterized protein</fullName>
    </submittedName>
</protein>
<dbReference type="Proteomes" id="UP000067422">
    <property type="component" value="Chromosome 1"/>
</dbReference>
<proteinExistence type="predicted"/>
<keyword evidence="2" id="KW-1185">Reference proteome</keyword>
<sequence length="257" mass="29266">MDLISKSSTSIANSLAKSFASNVIERWTRRRAEKFFEEFQFKIAESRLVGDNQIHIAQEIEDIISTELGSEVVFDAYRRVSLAKSKVIGPRIIGFLTAEICLEKRLADDVEDLIFSVAETLNDIEMLNSMYALEDWFERAKAGKRKGYQSRTAYIENNELVYVLEHHESETTFGDSDEIDLSINGLDEEFGVGLQKLKSLGLLTARIHQSSVSFTEDSERHIDYDGSVQITLKTLSFPLEYRRLLTLISQMSKGVEF</sequence>
<organism evidence="1 2">
    <name type="scientific">Vibrio harveyi</name>
    <name type="common">Beneckea harveyi</name>
    <dbReference type="NCBI Taxonomy" id="669"/>
    <lineage>
        <taxon>Bacteria</taxon>
        <taxon>Pseudomonadati</taxon>
        <taxon>Pseudomonadota</taxon>
        <taxon>Gammaproteobacteria</taxon>
        <taxon>Vibrionales</taxon>
        <taxon>Vibrionaceae</taxon>
        <taxon>Vibrio</taxon>
    </lineage>
</organism>
<evidence type="ECO:0000313" key="1">
    <source>
        <dbReference type="EMBL" id="AMF96727.1"/>
    </source>
</evidence>
<dbReference type="RefSeq" id="WP_038512108.1">
    <property type="nucleotide sequence ID" value="NZ_CP014038.2"/>
</dbReference>
<name>A0ABM5XTW6_VIBHA</name>
<gene>
    <name evidence="1" type="ORF">AL538_02750</name>
</gene>